<keyword evidence="8 12" id="KW-0808">Transferase</keyword>
<protein>
    <recommendedName>
        <fullName evidence="4 12">Ribosomal RNA small subunit methyltransferase E</fullName>
        <ecNumber evidence="3 12">2.1.1.193</ecNumber>
    </recommendedName>
</protein>
<dbReference type="GO" id="GO:0005737">
    <property type="term" value="C:cytoplasm"/>
    <property type="evidence" value="ECO:0007669"/>
    <property type="project" value="UniProtKB-SubCell"/>
</dbReference>
<evidence type="ECO:0000256" key="11">
    <source>
        <dbReference type="ARBA" id="ARBA00047944"/>
    </source>
</evidence>
<dbReference type="InterPro" id="IPR046887">
    <property type="entry name" value="RsmE_PUA-like"/>
</dbReference>
<feature type="domain" description="Ribosomal RNA small subunit methyltransferase E PUA-like" evidence="14">
    <location>
        <begin position="24"/>
        <end position="66"/>
    </location>
</feature>
<comment type="catalytic activity">
    <reaction evidence="11 12">
        <text>uridine(1498) in 16S rRNA + S-adenosyl-L-methionine = N(3)-methyluridine(1498) in 16S rRNA + S-adenosyl-L-homocysteine + H(+)</text>
        <dbReference type="Rhea" id="RHEA:42920"/>
        <dbReference type="Rhea" id="RHEA-COMP:10283"/>
        <dbReference type="Rhea" id="RHEA-COMP:10284"/>
        <dbReference type="ChEBI" id="CHEBI:15378"/>
        <dbReference type="ChEBI" id="CHEBI:57856"/>
        <dbReference type="ChEBI" id="CHEBI:59789"/>
        <dbReference type="ChEBI" id="CHEBI:65315"/>
        <dbReference type="ChEBI" id="CHEBI:74502"/>
        <dbReference type="EC" id="2.1.1.193"/>
    </reaction>
</comment>
<keyword evidence="7 12" id="KW-0489">Methyltransferase</keyword>
<evidence type="ECO:0000259" key="14">
    <source>
        <dbReference type="Pfam" id="PF20260"/>
    </source>
</evidence>
<reference evidence="15 16" key="1">
    <citation type="submission" date="2018-10" db="EMBL/GenBank/DDBJ databases">
        <title>Genomic Encyclopedia of Type Strains, Phase IV (KMG-IV): sequencing the most valuable type-strain genomes for metagenomic binning, comparative biology and taxonomic classification.</title>
        <authorList>
            <person name="Goeker M."/>
        </authorList>
    </citation>
    <scope>NUCLEOTIDE SEQUENCE [LARGE SCALE GENOMIC DNA]</scope>
    <source>
        <strain evidence="15 16">DSM 12769</strain>
    </source>
</reference>
<evidence type="ECO:0000256" key="1">
    <source>
        <dbReference type="ARBA" id="ARBA00004496"/>
    </source>
</evidence>
<dbReference type="AlphaFoldDB" id="A0A498CA78"/>
<dbReference type="CDD" id="cd18084">
    <property type="entry name" value="RsmE-like"/>
    <property type="match status" value="1"/>
</dbReference>
<evidence type="ECO:0000256" key="6">
    <source>
        <dbReference type="ARBA" id="ARBA00022552"/>
    </source>
</evidence>
<dbReference type="Proteomes" id="UP000275461">
    <property type="component" value="Unassembled WGS sequence"/>
</dbReference>
<dbReference type="Pfam" id="PF20260">
    <property type="entry name" value="PUA_4"/>
    <property type="match status" value="1"/>
</dbReference>
<gene>
    <name evidence="15" type="ORF">DFR31_1322</name>
</gene>
<evidence type="ECO:0000256" key="10">
    <source>
        <dbReference type="ARBA" id="ARBA00025699"/>
    </source>
</evidence>
<dbReference type="InterPro" id="IPR046886">
    <property type="entry name" value="RsmE_MTase_dom"/>
</dbReference>
<dbReference type="PANTHER" id="PTHR30027">
    <property type="entry name" value="RIBOSOMAL RNA SMALL SUBUNIT METHYLTRANSFERASE E"/>
    <property type="match status" value="1"/>
</dbReference>
<evidence type="ECO:0000313" key="16">
    <source>
        <dbReference type="Proteomes" id="UP000275461"/>
    </source>
</evidence>
<evidence type="ECO:0000256" key="8">
    <source>
        <dbReference type="ARBA" id="ARBA00022679"/>
    </source>
</evidence>
<name>A0A498CA78_9GAMM</name>
<evidence type="ECO:0000259" key="13">
    <source>
        <dbReference type="Pfam" id="PF04452"/>
    </source>
</evidence>
<dbReference type="Gene3D" id="2.40.240.20">
    <property type="entry name" value="Hypothetical PUA domain-like, domain 1"/>
    <property type="match status" value="1"/>
</dbReference>
<dbReference type="GO" id="GO:0070475">
    <property type="term" value="P:rRNA base methylation"/>
    <property type="evidence" value="ECO:0007669"/>
    <property type="project" value="TreeGrafter"/>
</dbReference>
<evidence type="ECO:0000256" key="3">
    <source>
        <dbReference type="ARBA" id="ARBA00012328"/>
    </source>
</evidence>
<accession>A0A498CA78</accession>
<dbReference type="EMBL" id="RCDA01000001">
    <property type="protein sequence ID" value="RLK51386.1"/>
    <property type="molecule type" value="Genomic_DNA"/>
</dbReference>
<feature type="domain" description="Ribosomal RNA small subunit methyltransferase E methyltransferase" evidence="13">
    <location>
        <begin position="74"/>
        <end position="238"/>
    </location>
</feature>
<evidence type="ECO:0000256" key="4">
    <source>
        <dbReference type="ARBA" id="ARBA00013673"/>
    </source>
</evidence>
<dbReference type="SUPFAM" id="SSF75217">
    <property type="entry name" value="alpha/beta knot"/>
    <property type="match status" value="1"/>
</dbReference>
<dbReference type="NCBIfam" id="NF008692">
    <property type="entry name" value="PRK11713.1-5"/>
    <property type="match status" value="1"/>
</dbReference>
<proteinExistence type="inferred from homology"/>
<evidence type="ECO:0000313" key="15">
    <source>
        <dbReference type="EMBL" id="RLK51386.1"/>
    </source>
</evidence>
<organism evidence="15 16">
    <name type="scientific">Alkalispirillum mobile</name>
    <dbReference type="NCBI Taxonomy" id="85925"/>
    <lineage>
        <taxon>Bacteria</taxon>
        <taxon>Pseudomonadati</taxon>
        <taxon>Pseudomonadota</taxon>
        <taxon>Gammaproteobacteria</taxon>
        <taxon>Chromatiales</taxon>
        <taxon>Ectothiorhodospiraceae</taxon>
        <taxon>Alkalispirillum</taxon>
    </lineage>
</organism>
<dbReference type="Gene3D" id="3.40.1280.10">
    <property type="match status" value="1"/>
</dbReference>
<keyword evidence="5 12" id="KW-0963">Cytoplasm</keyword>
<comment type="function">
    <text evidence="10 12">Specifically methylates the N3 position of the uracil ring of uridine 1498 (m3U1498) in 16S rRNA. Acts on the fully assembled 30S ribosomal subunit.</text>
</comment>
<evidence type="ECO:0000256" key="9">
    <source>
        <dbReference type="ARBA" id="ARBA00022691"/>
    </source>
</evidence>
<dbReference type="EC" id="2.1.1.193" evidence="3 12"/>
<evidence type="ECO:0000256" key="7">
    <source>
        <dbReference type="ARBA" id="ARBA00022603"/>
    </source>
</evidence>
<dbReference type="InterPro" id="IPR006700">
    <property type="entry name" value="RsmE"/>
</dbReference>
<keyword evidence="9 12" id="KW-0949">S-adenosyl-L-methionine</keyword>
<dbReference type="InterPro" id="IPR015947">
    <property type="entry name" value="PUA-like_sf"/>
</dbReference>
<dbReference type="Pfam" id="PF04452">
    <property type="entry name" value="Methyltrans_RNA"/>
    <property type="match status" value="1"/>
</dbReference>
<dbReference type="SUPFAM" id="SSF88697">
    <property type="entry name" value="PUA domain-like"/>
    <property type="match status" value="1"/>
</dbReference>
<dbReference type="NCBIfam" id="TIGR00046">
    <property type="entry name" value="RsmE family RNA methyltransferase"/>
    <property type="match status" value="1"/>
</dbReference>
<keyword evidence="16" id="KW-1185">Reference proteome</keyword>
<dbReference type="PANTHER" id="PTHR30027:SF3">
    <property type="entry name" value="16S RRNA (URACIL(1498)-N(3))-METHYLTRANSFERASE"/>
    <property type="match status" value="1"/>
</dbReference>
<sequence>MSAPRIHVDQRLSAGEGCTLPVTAANHLRAFRLRPGDPLVLFNGEGGEYPARLEALARREAQVTVLAHDPVERESPLTLTLVQGIARGERMDFTVQKAVELGVSRILPVFTDKGVVKLDSKRQDKRQQHWQRVAVAACEQCGRNRVPEVAAPQPLADAWSGLDTAGQGLVLAPGGRSLQALARQQSHLKAAWLLIGPEGGLSEAEVEKAVGQGAEAVGLGPRILRTETAGITALAALQLLHGDLAG</sequence>
<dbReference type="InterPro" id="IPR029028">
    <property type="entry name" value="Alpha/beta_knot_MTases"/>
</dbReference>
<dbReference type="OrthoDB" id="9815641at2"/>
<comment type="similarity">
    <text evidence="2 12">Belongs to the RNA methyltransferase RsmE family.</text>
</comment>
<dbReference type="RefSeq" id="WP_121441802.1">
    <property type="nucleotide sequence ID" value="NZ_RCDA01000001.1"/>
</dbReference>
<dbReference type="PIRSF" id="PIRSF015601">
    <property type="entry name" value="MTase_slr0722"/>
    <property type="match status" value="1"/>
</dbReference>
<comment type="subcellular location">
    <subcellularLocation>
        <location evidence="1 12">Cytoplasm</location>
    </subcellularLocation>
</comment>
<comment type="caution">
    <text evidence="15">The sequence shown here is derived from an EMBL/GenBank/DDBJ whole genome shotgun (WGS) entry which is preliminary data.</text>
</comment>
<keyword evidence="6 12" id="KW-0698">rRNA processing</keyword>
<evidence type="ECO:0000256" key="5">
    <source>
        <dbReference type="ARBA" id="ARBA00022490"/>
    </source>
</evidence>
<evidence type="ECO:0000256" key="2">
    <source>
        <dbReference type="ARBA" id="ARBA00005528"/>
    </source>
</evidence>
<evidence type="ECO:0000256" key="12">
    <source>
        <dbReference type="PIRNR" id="PIRNR015601"/>
    </source>
</evidence>
<dbReference type="GO" id="GO:0070042">
    <property type="term" value="F:rRNA (uridine-N3-)-methyltransferase activity"/>
    <property type="evidence" value="ECO:0007669"/>
    <property type="project" value="TreeGrafter"/>
</dbReference>
<dbReference type="InterPro" id="IPR029026">
    <property type="entry name" value="tRNA_m1G_MTases_N"/>
</dbReference>